<dbReference type="GO" id="GO:0000139">
    <property type="term" value="C:Golgi membrane"/>
    <property type="evidence" value="ECO:0007669"/>
    <property type="project" value="UniProtKB-SubCell"/>
</dbReference>
<dbReference type="EMBL" id="CAAALY010258366">
    <property type="protein sequence ID" value="VEL38601.1"/>
    <property type="molecule type" value="Genomic_DNA"/>
</dbReference>
<protein>
    <recommendedName>
        <fullName evidence="8">Sec23/Sec24 trunk domain-containing protein</fullName>
    </recommendedName>
</protein>
<dbReference type="AlphaFoldDB" id="A0A448XK50"/>
<organism evidence="6 7">
    <name type="scientific">Protopolystoma xenopodis</name>
    <dbReference type="NCBI Taxonomy" id="117903"/>
    <lineage>
        <taxon>Eukaryota</taxon>
        <taxon>Metazoa</taxon>
        <taxon>Spiralia</taxon>
        <taxon>Lophotrochozoa</taxon>
        <taxon>Platyhelminthes</taxon>
        <taxon>Monogenea</taxon>
        <taxon>Polyopisthocotylea</taxon>
        <taxon>Polystomatidea</taxon>
        <taxon>Polystomatidae</taxon>
        <taxon>Protopolystoma</taxon>
    </lineage>
</organism>
<reference evidence="6" key="1">
    <citation type="submission" date="2018-11" db="EMBL/GenBank/DDBJ databases">
        <authorList>
            <consortium name="Pathogen Informatics"/>
        </authorList>
    </citation>
    <scope>NUCLEOTIDE SEQUENCE</scope>
</reference>
<keyword evidence="3" id="KW-0333">Golgi apparatus</keyword>
<evidence type="ECO:0000313" key="6">
    <source>
        <dbReference type="EMBL" id="VEL38601.1"/>
    </source>
</evidence>
<dbReference type="GO" id="GO:0070971">
    <property type="term" value="C:endoplasmic reticulum exit site"/>
    <property type="evidence" value="ECO:0007669"/>
    <property type="project" value="TreeGrafter"/>
</dbReference>
<gene>
    <name evidence="6" type="ORF">PXEA_LOCUS32041</name>
</gene>
<dbReference type="Gene3D" id="3.40.50.410">
    <property type="entry name" value="von Willebrand factor, type A domain"/>
    <property type="match status" value="1"/>
</dbReference>
<evidence type="ECO:0000259" key="5">
    <source>
        <dbReference type="Pfam" id="PF04811"/>
    </source>
</evidence>
<dbReference type="GO" id="GO:0090110">
    <property type="term" value="P:COPII-coated vesicle cargo loading"/>
    <property type="evidence" value="ECO:0007669"/>
    <property type="project" value="TreeGrafter"/>
</dbReference>
<keyword evidence="7" id="KW-1185">Reference proteome</keyword>
<dbReference type="PANTHER" id="PTHR13803:SF39">
    <property type="entry name" value="SECRETORY 24AB, ISOFORM A"/>
    <property type="match status" value="1"/>
</dbReference>
<dbReference type="Pfam" id="PF04811">
    <property type="entry name" value="Sec23_trunk"/>
    <property type="match status" value="1"/>
</dbReference>
<evidence type="ECO:0008006" key="8">
    <source>
        <dbReference type="Google" id="ProtNLM"/>
    </source>
</evidence>
<dbReference type="InterPro" id="IPR050550">
    <property type="entry name" value="SEC23_SEC24_subfamily"/>
</dbReference>
<dbReference type="PANTHER" id="PTHR13803">
    <property type="entry name" value="SEC24-RELATED PROTEIN"/>
    <property type="match status" value="1"/>
</dbReference>
<dbReference type="GO" id="GO:0000149">
    <property type="term" value="F:SNARE binding"/>
    <property type="evidence" value="ECO:0007669"/>
    <property type="project" value="TreeGrafter"/>
</dbReference>
<evidence type="ECO:0000256" key="3">
    <source>
        <dbReference type="ARBA" id="ARBA00023034"/>
    </source>
</evidence>
<evidence type="ECO:0000256" key="1">
    <source>
        <dbReference type="ARBA" id="ARBA00004394"/>
    </source>
</evidence>
<dbReference type="Pfam" id="PF04810">
    <property type="entry name" value="zf-Sec23_Sec24"/>
    <property type="match status" value="1"/>
</dbReference>
<proteinExistence type="inferred from homology"/>
<dbReference type="InterPro" id="IPR006896">
    <property type="entry name" value="Sec23/24_trunk_dom"/>
</dbReference>
<dbReference type="GO" id="GO:0030127">
    <property type="term" value="C:COPII vesicle coat"/>
    <property type="evidence" value="ECO:0007669"/>
    <property type="project" value="InterPro"/>
</dbReference>
<dbReference type="OrthoDB" id="49016at2759"/>
<dbReference type="SUPFAM" id="SSF82919">
    <property type="entry name" value="Zn-finger domain of Sec23/24"/>
    <property type="match status" value="1"/>
</dbReference>
<dbReference type="InterPro" id="IPR006895">
    <property type="entry name" value="Znf_Sec23_Sec24"/>
</dbReference>
<feature type="domain" description="Zinc finger Sec23/Sec24-type" evidence="4">
    <location>
        <begin position="39"/>
        <end position="76"/>
    </location>
</feature>
<dbReference type="Gene3D" id="2.30.30.380">
    <property type="entry name" value="Zn-finger domain of Sec23/24"/>
    <property type="match status" value="1"/>
</dbReference>
<dbReference type="Proteomes" id="UP000784294">
    <property type="component" value="Unassembled WGS sequence"/>
</dbReference>
<dbReference type="InterPro" id="IPR036174">
    <property type="entry name" value="Znf_Sec23_Sec24_sf"/>
</dbReference>
<comment type="caution">
    <text evidence="6">The sequence shown here is derived from an EMBL/GenBank/DDBJ whole genome shotgun (WGS) entry which is preliminary data.</text>
</comment>
<comment type="subcellular location">
    <subcellularLocation>
        <location evidence="1">Golgi apparatus membrane</location>
    </subcellularLocation>
</comment>
<evidence type="ECO:0000259" key="4">
    <source>
        <dbReference type="Pfam" id="PF04810"/>
    </source>
</evidence>
<name>A0A448XK50_9PLAT</name>
<evidence type="ECO:0000313" key="7">
    <source>
        <dbReference type="Proteomes" id="UP000784294"/>
    </source>
</evidence>
<dbReference type="SUPFAM" id="SSF53300">
    <property type="entry name" value="vWA-like"/>
    <property type="match status" value="1"/>
</dbReference>
<sequence>MTNVPSTHKLLSRCRLPLGLLMHPFRDLSSLHMINSNVIVRCRSCRTYINPFVQFIDSGRRWRCPVCHLTNSVPDDFFYDPASQSYGDPARRPEIRSATVEFIAPQEYMLRPPIPAFYVFCFEVNVAAISTGYLNLACDRISAQLDRIPGDSRRQIAFITFDSGLHFYKLFGGSMQMLICRDLEEVFLPCNEGLINRIEGNEEAIREFLQRLPRVFANTYDTGNCLGFAIQTCLKLAGGTGGRVSIFYTSLPNVEPGKLVSREDTTRPTPLDAKHLGPATDFYKTLSLECAAQQLITSA</sequence>
<feature type="domain" description="Sec23/Sec24 trunk" evidence="5">
    <location>
        <begin position="113"/>
        <end position="295"/>
    </location>
</feature>
<dbReference type="GO" id="GO:0006886">
    <property type="term" value="P:intracellular protein transport"/>
    <property type="evidence" value="ECO:0007669"/>
    <property type="project" value="InterPro"/>
</dbReference>
<accession>A0A448XK50</accession>
<dbReference type="GO" id="GO:0008270">
    <property type="term" value="F:zinc ion binding"/>
    <property type="evidence" value="ECO:0007669"/>
    <property type="project" value="InterPro"/>
</dbReference>
<dbReference type="InterPro" id="IPR036465">
    <property type="entry name" value="vWFA_dom_sf"/>
</dbReference>
<comment type="similarity">
    <text evidence="2">Belongs to the SEC23/SEC24 family. SEC24 subfamily.</text>
</comment>
<evidence type="ECO:0000256" key="2">
    <source>
        <dbReference type="ARBA" id="ARBA00008334"/>
    </source>
</evidence>